<sequence length="230" mass="22445">MHPSTLFVALTIGFSQVTLDVFASDYDSMGSSDNATTGVPSHPPIGTVIQGEGGGPAPCANRSSPDDAADVPPAVSSGENIAPEDTDAGEPSGDNSTSPDDGAGGPPPVSSGDAYAQQPSPNGTAVSATSHPGSLVPGDMSSGQCMCPPPPTCGAGGETSPEPSENGTVSDPTSQMPPSGGAMSPYPAPSDGGSGNDTATPDDDSAAALMTPEGKMVTGLFAAVFTFFAL</sequence>
<feature type="signal peptide" evidence="2">
    <location>
        <begin position="1"/>
        <end position="23"/>
    </location>
</feature>
<reference evidence="3 4" key="1">
    <citation type="submission" date="2019-05" db="EMBL/GenBank/DDBJ databases">
        <title>Emergence of the Ug99 lineage of the wheat stem rust pathogen through somatic hybridization.</title>
        <authorList>
            <person name="Li F."/>
            <person name="Upadhyaya N.M."/>
            <person name="Sperschneider J."/>
            <person name="Matny O."/>
            <person name="Nguyen-Phuc H."/>
            <person name="Mago R."/>
            <person name="Raley C."/>
            <person name="Miller M.E."/>
            <person name="Silverstein K.A.T."/>
            <person name="Henningsen E."/>
            <person name="Hirsch C.D."/>
            <person name="Visser B."/>
            <person name="Pretorius Z.A."/>
            <person name="Steffenson B.J."/>
            <person name="Schwessinger B."/>
            <person name="Dodds P.N."/>
            <person name="Figueroa M."/>
        </authorList>
    </citation>
    <scope>NUCLEOTIDE SEQUENCE [LARGE SCALE GENOMIC DNA]</scope>
    <source>
        <strain evidence="3 4">Ug99</strain>
    </source>
</reference>
<dbReference type="EMBL" id="VDEP01000407">
    <property type="protein sequence ID" value="KAA1088126.1"/>
    <property type="molecule type" value="Genomic_DNA"/>
</dbReference>
<feature type="compositionally biased region" description="Polar residues" evidence="1">
    <location>
        <begin position="161"/>
        <end position="177"/>
    </location>
</feature>
<proteinExistence type="predicted"/>
<dbReference type="Proteomes" id="UP000325313">
    <property type="component" value="Unassembled WGS sequence"/>
</dbReference>
<feature type="compositionally biased region" description="Polar residues" evidence="1">
    <location>
        <begin position="117"/>
        <end position="132"/>
    </location>
</feature>
<gene>
    <name evidence="3" type="ORF">PGTUg99_015514</name>
</gene>
<comment type="caution">
    <text evidence="3">The sequence shown here is derived from an EMBL/GenBank/DDBJ whole genome shotgun (WGS) entry which is preliminary data.</text>
</comment>
<keyword evidence="2" id="KW-0732">Signal</keyword>
<feature type="chain" id="PRO_5023032435" evidence="2">
    <location>
        <begin position="24"/>
        <end position="230"/>
    </location>
</feature>
<accession>A0A5B0NHP6</accession>
<dbReference type="AlphaFoldDB" id="A0A5B0NHP6"/>
<evidence type="ECO:0000256" key="2">
    <source>
        <dbReference type="SAM" id="SignalP"/>
    </source>
</evidence>
<name>A0A5B0NHP6_PUCGR</name>
<evidence type="ECO:0000256" key="1">
    <source>
        <dbReference type="SAM" id="MobiDB-lite"/>
    </source>
</evidence>
<evidence type="ECO:0000313" key="3">
    <source>
        <dbReference type="EMBL" id="KAA1088126.1"/>
    </source>
</evidence>
<evidence type="ECO:0000313" key="4">
    <source>
        <dbReference type="Proteomes" id="UP000325313"/>
    </source>
</evidence>
<protein>
    <submittedName>
        <fullName evidence="3">Uncharacterized protein</fullName>
    </submittedName>
</protein>
<organism evidence="3 4">
    <name type="scientific">Puccinia graminis f. sp. tritici</name>
    <dbReference type="NCBI Taxonomy" id="56615"/>
    <lineage>
        <taxon>Eukaryota</taxon>
        <taxon>Fungi</taxon>
        <taxon>Dikarya</taxon>
        <taxon>Basidiomycota</taxon>
        <taxon>Pucciniomycotina</taxon>
        <taxon>Pucciniomycetes</taxon>
        <taxon>Pucciniales</taxon>
        <taxon>Pucciniaceae</taxon>
        <taxon>Puccinia</taxon>
    </lineage>
</organism>
<feature type="region of interest" description="Disordered" evidence="1">
    <location>
        <begin position="31"/>
        <end position="207"/>
    </location>
</feature>